<evidence type="ECO:0000256" key="8">
    <source>
        <dbReference type="ARBA" id="ARBA00022786"/>
    </source>
</evidence>
<proteinExistence type="predicted"/>
<keyword evidence="9" id="KW-0862">Zinc</keyword>
<dbReference type="InterPro" id="IPR001841">
    <property type="entry name" value="Znf_RING"/>
</dbReference>
<name>U6L424_EIMTE</name>
<feature type="region of interest" description="Disordered" evidence="13">
    <location>
        <begin position="212"/>
        <end position="271"/>
    </location>
</feature>
<dbReference type="OrthoDB" id="9984778at2759"/>
<evidence type="ECO:0000256" key="3">
    <source>
        <dbReference type="ARBA" id="ARBA00012483"/>
    </source>
</evidence>
<reference evidence="15" key="2">
    <citation type="submission" date="2013-10" db="EMBL/GenBank/DDBJ databases">
        <authorList>
            <person name="Aslett M."/>
        </authorList>
    </citation>
    <scope>NUCLEOTIDE SEQUENCE [LARGE SCALE GENOMIC DNA]</scope>
    <source>
        <strain evidence="15">Houghton</strain>
    </source>
</reference>
<feature type="region of interest" description="Disordered" evidence="13">
    <location>
        <begin position="152"/>
        <end position="195"/>
    </location>
</feature>
<feature type="compositionally biased region" description="Polar residues" evidence="13">
    <location>
        <begin position="213"/>
        <end position="227"/>
    </location>
</feature>
<dbReference type="RefSeq" id="XP_013233255.1">
    <property type="nucleotide sequence ID" value="XM_013377801.1"/>
</dbReference>
<dbReference type="GO" id="GO:0006511">
    <property type="term" value="P:ubiquitin-dependent protein catabolic process"/>
    <property type="evidence" value="ECO:0007669"/>
    <property type="project" value="TreeGrafter"/>
</dbReference>
<sequence length="593" mass="63773">MEGSGGHRTHRKGPANYNNSRLANILPPTHLVPLPPAPASRGSASLGRDQPHQTRLATFHSAGNPSAVPSMSYSSQESTYRRGRHQYARLSDGLDVTPGLWGSRQVAAGLHDGGRTPHSYHSTSRHHANHVEAHRMDAARGGSAFASHGVEHRGMQLSGERNPGTSTRLTMPRHSSHSVSSVGNAAVGGPRDESVSSVPILPGAEALMEGSALGSSTRSSCRQSLGNLTGDGYRSLRTGQPYVSASQRTRGPVLGAQGQPEGLAGGDSGGPPVIIDERYTWDSITGRPHSVRPSMRELVNNHAEVRTGTSFFDGLFGGALAARLHRSLAAGMVRSFFSSMSTPASVAWGDPWRGIRGRRAHSGGEDRRPHVRILRHQHASFVMFPASSSDRPQLDALEQNVERLIEEVERSIYLDDFDVRDGPVMLIVSRGGVVNGHEARPQIFADLDGTHVPLQQVVEARSLRVNLDRHAIKWTYGGAENAAGSNSKTGSERDQCTNNAAVAHKKRTSPTRCNTNESGVKGEDEPAQAHTQNGKECCICLSAFELGEALITLRCLHIFHELCLDRWIKTSHSVKCPLCCTKIAEAVSDSGGE</sequence>
<keyword evidence="10" id="KW-1133">Transmembrane helix</keyword>
<dbReference type="SUPFAM" id="SSF57850">
    <property type="entry name" value="RING/U-box"/>
    <property type="match status" value="1"/>
</dbReference>
<accession>U6L424</accession>
<evidence type="ECO:0000256" key="13">
    <source>
        <dbReference type="SAM" id="MobiDB-lite"/>
    </source>
</evidence>
<dbReference type="CDD" id="cd16454">
    <property type="entry name" value="RING-H2_PA-TM-RING"/>
    <property type="match status" value="1"/>
</dbReference>
<protein>
    <recommendedName>
        <fullName evidence="3">RING-type E3 ubiquitin transferase</fullName>
        <ecNumber evidence="3">2.3.2.27</ecNumber>
    </recommendedName>
</protein>
<keyword evidence="4" id="KW-0808">Transferase</keyword>
<keyword evidence="16" id="KW-1185">Reference proteome</keyword>
<feature type="region of interest" description="Disordered" evidence="13">
    <location>
        <begin position="481"/>
        <end position="528"/>
    </location>
</feature>
<feature type="region of interest" description="Disordered" evidence="13">
    <location>
        <begin position="1"/>
        <end position="51"/>
    </location>
</feature>
<dbReference type="VEuPathDB" id="ToxoDB:ETH2_1585900"/>
<evidence type="ECO:0000313" key="15">
    <source>
        <dbReference type="EMBL" id="CDJ42505.1"/>
    </source>
</evidence>
<dbReference type="AlphaFoldDB" id="U6L424"/>
<keyword evidence="6" id="KW-0479">Metal-binding</keyword>
<dbReference type="Gene3D" id="3.30.40.10">
    <property type="entry name" value="Zinc/RING finger domain, C3HC4 (zinc finger)"/>
    <property type="match status" value="1"/>
</dbReference>
<keyword evidence="11" id="KW-0472">Membrane</keyword>
<keyword evidence="5" id="KW-0812">Transmembrane</keyword>
<gene>
    <name evidence="15" type="ORF">ETH_00014175</name>
</gene>
<dbReference type="InterPro" id="IPR013083">
    <property type="entry name" value="Znf_RING/FYVE/PHD"/>
</dbReference>
<feature type="domain" description="RING-type" evidence="14">
    <location>
        <begin position="537"/>
        <end position="579"/>
    </location>
</feature>
<dbReference type="GO" id="GO:0016020">
    <property type="term" value="C:membrane"/>
    <property type="evidence" value="ECO:0007669"/>
    <property type="project" value="UniProtKB-SubCell"/>
</dbReference>
<dbReference type="GO" id="GO:0016567">
    <property type="term" value="P:protein ubiquitination"/>
    <property type="evidence" value="ECO:0007669"/>
    <property type="project" value="TreeGrafter"/>
</dbReference>
<reference evidence="15" key="1">
    <citation type="submission" date="2013-10" db="EMBL/GenBank/DDBJ databases">
        <title>Genomic analysis of the causative agents of coccidiosis in chickens.</title>
        <authorList>
            <person name="Reid A.J."/>
            <person name="Blake D."/>
            <person name="Billington K."/>
            <person name="Browne H."/>
            <person name="Dunn M."/>
            <person name="Hung S."/>
            <person name="Kawahara F."/>
            <person name="Miranda-Saavedra D."/>
            <person name="Mourier T."/>
            <person name="Nagra H."/>
            <person name="Otto T.D."/>
            <person name="Rawlings N."/>
            <person name="Sanchez A."/>
            <person name="Sanders M."/>
            <person name="Subramaniam C."/>
            <person name="Tay Y."/>
            <person name="Dear P."/>
            <person name="Doerig C."/>
            <person name="Gruber A."/>
            <person name="Parkinson J."/>
            <person name="Shirley M."/>
            <person name="Wan K.L."/>
            <person name="Berriman M."/>
            <person name="Tomley F."/>
            <person name="Pain A."/>
        </authorList>
    </citation>
    <scope>NUCLEOTIDE SEQUENCE [LARGE SCALE GENOMIC DNA]</scope>
    <source>
        <strain evidence="15">Houghton</strain>
    </source>
</reference>
<dbReference type="PANTHER" id="PTHR45977:SF4">
    <property type="entry name" value="RING-TYPE DOMAIN-CONTAINING PROTEIN"/>
    <property type="match status" value="1"/>
</dbReference>
<dbReference type="Proteomes" id="UP000030747">
    <property type="component" value="Unassembled WGS sequence"/>
</dbReference>
<evidence type="ECO:0000256" key="2">
    <source>
        <dbReference type="ARBA" id="ARBA00004141"/>
    </source>
</evidence>
<evidence type="ECO:0000256" key="11">
    <source>
        <dbReference type="ARBA" id="ARBA00023136"/>
    </source>
</evidence>
<comment type="catalytic activity">
    <reaction evidence="1">
        <text>S-ubiquitinyl-[E2 ubiquitin-conjugating enzyme]-L-cysteine + [acceptor protein]-L-lysine = [E2 ubiquitin-conjugating enzyme]-L-cysteine + N(6)-ubiquitinyl-[acceptor protein]-L-lysine.</text>
        <dbReference type="EC" id="2.3.2.27"/>
    </reaction>
</comment>
<dbReference type="PROSITE" id="PS50089">
    <property type="entry name" value="ZF_RING_2"/>
    <property type="match status" value="1"/>
</dbReference>
<dbReference type="EMBL" id="HG675722">
    <property type="protein sequence ID" value="CDJ42505.1"/>
    <property type="molecule type" value="Genomic_DNA"/>
</dbReference>
<evidence type="ECO:0000256" key="10">
    <source>
        <dbReference type="ARBA" id="ARBA00022989"/>
    </source>
</evidence>
<evidence type="ECO:0000256" key="1">
    <source>
        <dbReference type="ARBA" id="ARBA00000900"/>
    </source>
</evidence>
<comment type="subcellular location">
    <subcellularLocation>
        <location evidence="2">Membrane</location>
        <topology evidence="2">Multi-pass membrane protein</topology>
    </subcellularLocation>
</comment>
<dbReference type="VEuPathDB" id="ToxoDB:ETH_00014175"/>
<evidence type="ECO:0000256" key="7">
    <source>
        <dbReference type="ARBA" id="ARBA00022771"/>
    </source>
</evidence>
<dbReference type="SMART" id="SM00184">
    <property type="entry name" value="RING"/>
    <property type="match status" value="1"/>
</dbReference>
<feature type="compositionally biased region" description="Polar residues" evidence="13">
    <location>
        <begin position="237"/>
        <end position="249"/>
    </location>
</feature>
<evidence type="ECO:0000256" key="5">
    <source>
        <dbReference type="ARBA" id="ARBA00022692"/>
    </source>
</evidence>
<evidence type="ECO:0000256" key="6">
    <source>
        <dbReference type="ARBA" id="ARBA00022723"/>
    </source>
</evidence>
<dbReference type="Pfam" id="PF13639">
    <property type="entry name" value="zf-RING_2"/>
    <property type="match status" value="1"/>
</dbReference>
<evidence type="ECO:0000256" key="12">
    <source>
        <dbReference type="PROSITE-ProRule" id="PRU00175"/>
    </source>
</evidence>
<dbReference type="EC" id="2.3.2.27" evidence="3"/>
<dbReference type="PANTHER" id="PTHR45977">
    <property type="entry name" value="TARGET OF ERK KINASE MPK-1"/>
    <property type="match status" value="1"/>
</dbReference>
<dbReference type="GO" id="GO:0008270">
    <property type="term" value="F:zinc ion binding"/>
    <property type="evidence" value="ECO:0007669"/>
    <property type="project" value="UniProtKB-KW"/>
</dbReference>
<dbReference type="GO" id="GO:0061630">
    <property type="term" value="F:ubiquitin protein ligase activity"/>
    <property type="evidence" value="ECO:0007669"/>
    <property type="project" value="UniProtKB-EC"/>
</dbReference>
<evidence type="ECO:0000313" key="16">
    <source>
        <dbReference type="Proteomes" id="UP000030747"/>
    </source>
</evidence>
<keyword evidence="8" id="KW-0833">Ubl conjugation pathway</keyword>
<keyword evidence="7 12" id="KW-0863">Zinc-finger</keyword>
<evidence type="ECO:0000259" key="14">
    <source>
        <dbReference type="PROSITE" id="PS50089"/>
    </source>
</evidence>
<evidence type="ECO:0000256" key="9">
    <source>
        <dbReference type="ARBA" id="ARBA00022833"/>
    </source>
</evidence>
<dbReference type="GeneID" id="25251992"/>
<organism evidence="15 16">
    <name type="scientific">Eimeria tenella</name>
    <name type="common">Coccidian parasite</name>
    <dbReference type="NCBI Taxonomy" id="5802"/>
    <lineage>
        <taxon>Eukaryota</taxon>
        <taxon>Sar</taxon>
        <taxon>Alveolata</taxon>
        <taxon>Apicomplexa</taxon>
        <taxon>Conoidasida</taxon>
        <taxon>Coccidia</taxon>
        <taxon>Eucoccidiorida</taxon>
        <taxon>Eimeriorina</taxon>
        <taxon>Eimeriidae</taxon>
        <taxon>Eimeria</taxon>
    </lineage>
</organism>
<evidence type="ECO:0000256" key="4">
    <source>
        <dbReference type="ARBA" id="ARBA00022679"/>
    </source>
</evidence>